<evidence type="ECO:0000313" key="1">
    <source>
        <dbReference type="EMBL" id="RDB16546.1"/>
    </source>
</evidence>
<sequence length="251" mass="28432">MGITTIIFKTAFSHAGYVSLDLRGTLKVTGEWLGDKDQCRRQAGVWHVEPSCSKPSLATDVSGFVGMGVEPWTHVPSLTLRDRYIQGYDVDRSRCLHPYGPFIRWVWIRIGNWVPSMVRRKPGISVSSSRLELAGRFKFLVADFFLSFTESAAADRIVALPVYTSITHAWQSSLPPPTCPNQSLINIYRRPTKFPPRHARKAHLDDLLQRVPDRGPINRRQVDVDVCFRETCRAAQDTIDILNTLNRPSVD</sequence>
<proteinExistence type="predicted"/>
<protein>
    <submittedName>
        <fullName evidence="1">Uncharacterized protein</fullName>
    </submittedName>
</protein>
<reference evidence="1" key="1">
    <citation type="submission" date="2018-04" db="EMBL/GenBank/DDBJ databases">
        <title>Whole genome sequencing of Hypsizygus marmoreus.</title>
        <authorList>
            <person name="Choi I.-G."/>
            <person name="Min B."/>
            <person name="Kim J.-G."/>
            <person name="Kim S."/>
            <person name="Oh Y.-L."/>
            <person name="Kong W.-S."/>
            <person name="Park H."/>
            <person name="Jeong J."/>
            <person name="Song E.-S."/>
        </authorList>
    </citation>
    <scope>NUCLEOTIDE SEQUENCE [LARGE SCALE GENOMIC DNA]</scope>
    <source>
        <strain evidence="1">51987-8</strain>
    </source>
</reference>
<gene>
    <name evidence="1" type="ORF">Hypma_002915</name>
</gene>
<organism evidence="1 2">
    <name type="scientific">Hypsizygus marmoreus</name>
    <name type="common">White beech mushroom</name>
    <name type="synonym">Agaricus marmoreus</name>
    <dbReference type="NCBI Taxonomy" id="39966"/>
    <lineage>
        <taxon>Eukaryota</taxon>
        <taxon>Fungi</taxon>
        <taxon>Dikarya</taxon>
        <taxon>Basidiomycota</taxon>
        <taxon>Agaricomycotina</taxon>
        <taxon>Agaricomycetes</taxon>
        <taxon>Agaricomycetidae</taxon>
        <taxon>Agaricales</taxon>
        <taxon>Tricholomatineae</taxon>
        <taxon>Lyophyllaceae</taxon>
        <taxon>Hypsizygus</taxon>
    </lineage>
</organism>
<dbReference type="AlphaFoldDB" id="A0A369JCE4"/>
<dbReference type="Proteomes" id="UP000076154">
    <property type="component" value="Unassembled WGS sequence"/>
</dbReference>
<accession>A0A369JCE4</accession>
<dbReference type="EMBL" id="LUEZ02000124">
    <property type="protein sequence ID" value="RDB16546.1"/>
    <property type="molecule type" value="Genomic_DNA"/>
</dbReference>
<comment type="caution">
    <text evidence="1">The sequence shown here is derived from an EMBL/GenBank/DDBJ whole genome shotgun (WGS) entry which is preliminary data.</text>
</comment>
<evidence type="ECO:0000313" key="2">
    <source>
        <dbReference type="Proteomes" id="UP000076154"/>
    </source>
</evidence>
<keyword evidence="2" id="KW-1185">Reference proteome</keyword>
<dbReference type="InParanoid" id="A0A369JCE4"/>
<name>A0A369JCE4_HYPMA</name>